<accession>A0A3D9ZCY8</accession>
<dbReference type="AlphaFoldDB" id="A0A3D9ZCY8"/>
<gene>
    <name evidence="1" type="ORF">DFJ67_0723</name>
</gene>
<comment type="caution">
    <text evidence="1">The sequence shown here is derived from an EMBL/GenBank/DDBJ whole genome shotgun (WGS) entry which is preliminary data.</text>
</comment>
<dbReference type="PANTHER" id="PTHR40763:SF5">
    <property type="entry name" value="MEMBRANE PROTEIN"/>
    <property type="match status" value="1"/>
</dbReference>
<sequence>MENNETQWHVGLLGGVKRRGAWRMSRHLVAVSAVGGVNADLTEARFDTAESILTKVSLVGGVSLTVPHDVDVEVGGFSLFGGSNIEQAQRTGPAAHTVRVRNYGVFGGVRVCR</sequence>
<evidence type="ECO:0000313" key="2">
    <source>
        <dbReference type="Proteomes" id="UP000256913"/>
    </source>
</evidence>
<keyword evidence="2" id="KW-1185">Reference proteome</keyword>
<evidence type="ECO:0000313" key="1">
    <source>
        <dbReference type="EMBL" id="REF94779.1"/>
    </source>
</evidence>
<dbReference type="PANTHER" id="PTHR40763">
    <property type="entry name" value="MEMBRANE PROTEIN-RELATED"/>
    <property type="match status" value="1"/>
</dbReference>
<dbReference type="OrthoDB" id="4208626at2"/>
<protein>
    <submittedName>
        <fullName evidence="1">Cell wall-active antibiotic response 4TMS protein YvqF</fullName>
    </submittedName>
</protein>
<proteinExistence type="predicted"/>
<reference evidence="1 2" key="1">
    <citation type="submission" date="2018-08" db="EMBL/GenBank/DDBJ databases">
        <title>Sequencing the genomes of 1000 actinobacteria strains.</title>
        <authorList>
            <person name="Klenk H.-P."/>
        </authorList>
    </citation>
    <scope>NUCLEOTIDE SEQUENCE [LARGE SCALE GENOMIC DNA]</scope>
    <source>
        <strain evidence="1 2">DSM 44099</strain>
    </source>
</reference>
<dbReference type="Proteomes" id="UP000256913">
    <property type="component" value="Unassembled WGS sequence"/>
</dbReference>
<dbReference type="RefSeq" id="WP_116066540.1">
    <property type="nucleotide sequence ID" value="NZ_BONB01000001.1"/>
</dbReference>
<dbReference type="EMBL" id="QUMQ01000001">
    <property type="protein sequence ID" value="REF94779.1"/>
    <property type="molecule type" value="Genomic_DNA"/>
</dbReference>
<name>A0A3D9ZCY8_9ACTN</name>
<organism evidence="1 2">
    <name type="scientific">Asanoa ferruginea</name>
    <dbReference type="NCBI Taxonomy" id="53367"/>
    <lineage>
        <taxon>Bacteria</taxon>
        <taxon>Bacillati</taxon>
        <taxon>Actinomycetota</taxon>
        <taxon>Actinomycetes</taxon>
        <taxon>Micromonosporales</taxon>
        <taxon>Micromonosporaceae</taxon>
        <taxon>Asanoa</taxon>
    </lineage>
</organism>